<feature type="region of interest" description="Disordered" evidence="2">
    <location>
        <begin position="2235"/>
        <end position="2279"/>
    </location>
</feature>
<feature type="compositionally biased region" description="Polar residues" evidence="2">
    <location>
        <begin position="822"/>
        <end position="839"/>
    </location>
</feature>
<evidence type="ECO:0000313" key="3">
    <source>
        <dbReference type="EMBL" id="CAK0767112.1"/>
    </source>
</evidence>
<sequence>MQEVLVCNLPARSGGLSNVRLDALVKDAGIKRAPDNNFLRTKRDKCLALSMAGADEFMKNVKASEAFQLLGINRIKAAGRVGNSLTEVKHNLEDAQEQLLRAEPPVPCDADAAQAAELWHQALVSVQSRLTDIKRMHGRTLGLAQSGPDKQRLIAEMKANQYAIKTALTEVTEKLEQMQSTAEQLRSPGMAKQAADMNEVREAMGEEVRTIDDHIKEVQQSDVSSGAAEEGTSKDCHSVCADAQQALSRTRALLKAYTDLLPSVQDADRLVKMRGALEERAASMKEVMRTAKDTVDRVLNKLGALDGEVRGLNGIVESPTKLAKLFRSIDALMVQHDEAAADAAAAQKALKDAHSSMQSLQRDLGDLVRMTGEHVDASELGDNAEMIARLKRHISGSGGLSAALSSAQQTHADVVSQGNEIEGRLSAILQGLNASLDHSVPQHGGAQQSILHTIEQIEERMAALVKERDRMKTDMLQMTARFQSDMELRTKGLNDRLAAMQQDNERVLGRVHDVVKRMEANNQAMRSIAESIPNVDSQAITSIINEQVSLLEDLQDAEALLNHSAALQHKIAYEASTATIPTGLDQVPVSQQVPPELSPPSLEKVHNETIAALEERDALVDNLKASVSREKELQSQPAAPNLADEVTAIRREREATEQKIADQESLIRVQSDLISKLPQEVKALEDDDGAAKERLAAIEAGLWDRKNQKDAALEAIDSEKNLQDSVDRETLRKRTDDMIAENNDRLRKITTTLETIKSEIETNSDPSRRAALQDEQERTRREQELHRDFDKSLIAHKADIDIPMQSGLTQSGLTSGSPLTQFMPTSDASEPSTPQDTVEQQRAVLERYQEELAHQKQEIDRLTSQESVNTQLHDQYNALEQRASAVSQELIDLLAPFGGDANALRSLVADYAASSQKTRELTSENAQLREDLASTHRTMAEEYDKRILQLQQEVTEAQRREATAKVDTLETRRRADDIAQDLKLVQDSTGPLQGLPVLRFDEHHTISSLPQQAVQDIVKDYSFLRDDYGVVQGETRDRIVAILKSLNSGSSVLDPDALPTQEDESPEVLKLRLKVYQESVRVNMSKQVEAKKEEARLLALAYDASAEHDELVRKIRKIPAPDGSIQELGQQLILVDEFINTVSRGHAGEAPAKSGLDSITEAELKAFKEDLEVMRSVAMLMTRIGGKNLDDVQTAVSAFALQHQTADVQLAAVPDWQALQQETGNREMATVRATILDRLQAASKASEGASSFFARLRVGRAGLAPVEQMARDAREMVELALRHLSTQDHSVGLDRLDAEVDAAVRNLNVNRMALPEQGMSLDGMLGGASSFILLCESMSKSYQLLGSSVDTLVTAWYSLVAGKPVDPSMLFTKPPTTASPTIIGDGTPGSDVSVLTQATTHAPELLAAFLSLGLLTDHDFSGTETLTADIQAQAVHKLQQYGRCMDAQRRAWGDVEDGRDAIKVFYLGGILKRYNLQGLLTTKPQMSRERSDALVKSLWGPQTPAHTQVGGAAVDWKTVNPYDVRKLNTLLISLNRIVMDRMKDLGKVSTLRADNEVFKARFKALQAALDQKQDFAEKLFEITKQSIDRALGAEERLANDASTMDDMKLFLLGRSGNATFNDSRNVLKLIDPTLDWSGTVSDKTIEIESFRERSQVLGWFDTKKRQITHAVINSALQSMARCARFLTASSAFTEEDDMLEEIHEIRRKLKEHLDELNTGIYNDAFFAHVQDLQTINDTWYSAIKDEEATRNLRRFENQILRVLAARTSSEQSFRRATGSIMSEMLATARELKRLVSFDVKFRTYAAKIEGAIAAAIETYRGDDSVTGSDVGIEIRKGIESARSDFQQAEGNQSAEEATTSGGADIEGQREEPNTSETKTKSIDWIIQGIIGREKIPTEKFPRKKISDAGRRLEKLLEVVSIPDAVSLVTSAITKGGSKKDWKDWECEGTERILEKLTTTCTVLYKRVKGPEAAAATRKLLRAIEGIQATRDFLKKTVNSAQADAKERETELVQTELAGSQLTSLQGSLQGCLQALCIPSDTSLQRGGGNLIETVADSLRTLFENVDAVTSLLKPGSADPTPESVSTDDSPFDPDTYLQRIAGLPDDEAAQMVTKLKGLQDSLRMKMLADPSTAKPTEAGILNLVLQQAVSYIELKLACSQQVAGLKKQFKEQTQDIEAKCAEDVSRADDEKRNIQKAYVDAESSDVPISPSDILYAFRSVSKPLALPEVQPLMPETRIDTQGGPDVRSNGAPPVYDSVPLPPPLYAASVGSDKIPEETTDGPVNEIIAQAPPDAHATPLDFASAPSEQAPAPKHIEESSEVDAPPTTSQVDSSVLNPTTELNSTELGEPSTRLSSTQGSAGVFPDPVDSKTMDVQPISAPEDRPVFNMDASEEPTAAHQKPLEDLSSMVEQRPSQPSATSQNHLQDGRKLEVVSDKDLADLRAVDWSGLASSVGKLVRHKLSETGTVAPEMLPPSVTKMSGGAISQADWKRGLFSATLACYVMHAILMRTPEIIRMVSVTETDAEGKSDTFTQAILNHSDPSGAAELCRSFLDAVFVDVSAMRLPADRVTSVVSGFLSAIDRDTAIAKAQWLTLKEAVPAERRYVRVDDFFKFSCLLLRALTESQSDRSENQDDMYRDALYVIGQVVRTRSQALSEPLNSLNLDAYRHVTTLNLGELKESHSRSGRAGVLTYLKFRNDVPDNWNQRLYPSWNDERFGTECYMQFNNHPFAYYDRDTKDGNVMPMVDNPSIERWGLRSGDGRSVDINSYRYHYLLGPFTRVFGPADDAAKIAAESTDIKRCLLTGESIFLIGYGASGAGKTSTLICRSGSRMNCSGKDSGVLLNVLQDRDISSRFPMVSLTVCEFLAGEGDPGIADNRFKKIDNLRFVFRSGVYSFDPSNAASRYEGRWTPANSLDLAHDPTTSQPYNLSRIIAHAIDTDRLVKATTNNPNSSRSHVLVFIKLEPDLPDGPCLIVGDFAGVENEFVCDSLDTLMQIYNQRDSSGHRMYTPKDLQADRGQDRQGHCKVPGSMRGGAADDFVLYNDLTLDTQAVLKNQMALLQQPELLERLCGHPLDRALMSTVMSMLDDTVKALDAAYPVSVAKADVSRVLGAVGAEREEAMYMAGDTDARVKGLLPALQTALAIASTAALWNSKRDADNSPAIGRALTSLRNMYKPENAAVQSRKSEPQWRGKVTDAVELDMLAFEMHSSRPGSVLGVWGLDGMGFGGHPRTSPKTPATDGAISWLDRLATKFNTVFKVVRQAFPEKPAEVAEILLSSWLGVHFAEFLSRDDTLTSMRSVCACRTHEGVFINDSLGVIRDVIRDLVQHQQAKQGRLMMAPAFSDMCLPLYCNPLAESCFGSAEGQHNAAEAAEVILGRDRSRTRVMSMLLDVIGPRAAEKLRVAIFCILLMNRSENNDPMVPFIDAEDLRIELARIEKSNRNSIVKRMLTDGWVDMLSSYSQLSDPPTVDQGVIDAIKAWVRLLAPRLGQGLAQKMLSMADTSQARAIKLLTMLDRVNAIHPVGTLQFIDSLSKYNLTNAMCRFSCDSKITFARSLFERVLQSLETGQLGDFKSVMEDNLRMREYLRPPRDPVTAETYDAAAKSGWLGQQSAKSTASTSPAIMTAARAIIKPSPKRPMTTKRRLGGGVSSGFNPCTVDEFLMQWATAVSERIANGEEPVRGALYSDFLKSCEGRKRSRMNATHGFRSLDALIEPMQEDVRRGPPRRKSRRLR</sequence>
<feature type="compositionally biased region" description="Polar residues" evidence="2">
    <location>
        <begin position="2408"/>
        <end position="2424"/>
    </location>
</feature>
<evidence type="ECO:0000313" key="4">
    <source>
        <dbReference type="Proteomes" id="UP001314263"/>
    </source>
</evidence>
<accession>A0AAV1I310</accession>
<protein>
    <submittedName>
        <fullName evidence="3">Uncharacterized protein</fullName>
    </submittedName>
</protein>
<evidence type="ECO:0000256" key="1">
    <source>
        <dbReference type="SAM" id="Coils"/>
    </source>
</evidence>
<feature type="region of interest" description="Disordered" evidence="2">
    <location>
        <begin position="759"/>
        <end position="789"/>
    </location>
</feature>
<keyword evidence="1" id="KW-0175">Coiled coil</keyword>
<comment type="caution">
    <text evidence="3">The sequence shown here is derived from an EMBL/GenBank/DDBJ whole genome shotgun (WGS) entry which is preliminary data.</text>
</comment>
<organism evidence="3 4">
    <name type="scientific">Coccomyxa viridis</name>
    <dbReference type="NCBI Taxonomy" id="1274662"/>
    <lineage>
        <taxon>Eukaryota</taxon>
        <taxon>Viridiplantae</taxon>
        <taxon>Chlorophyta</taxon>
        <taxon>core chlorophytes</taxon>
        <taxon>Trebouxiophyceae</taxon>
        <taxon>Trebouxiophyceae incertae sedis</taxon>
        <taxon>Coccomyxaceae</taxon>
        <taxon>Coccomyxa</taxon>
    </lineage>
</organism>
<feature type="region of interest" description="Disordered" evidence="2">
    <location>
        <begin position="2295"/>
        <end position="2429"/>
    </location>
</feature>
<feature type="region of interest" description="Disordered" evidence="2">
    <location>
        <begin position="806"/>
        <end position="839"/>
    </location>
</feature>
<feature type="coiled-coil region" evidence="1">
    <location>
        <begin position="940"/>
        <end position="972"/>
    </location>
</feature>
<evidence type="ECO:0000256" key="2">
    <source>
        <dbReference type="SAM" id="MobiDB-lite"/>
    </source>
</evidence>
<dbReference type="Proteomes" id="UP001314263">
    <property type="component" value="Unassembled WGS sequence"/>
</dbReference>
<reference evidence="3 4" key="1">
    <citation type="submission" date="2023-10" db="EMBL/GenBank/DDBJ databases">
        <authorList>
            <person name="Maclean D."/>
            <person name="Macfadyen A."/>
        </authorList>
    </citation>
    <scope>NUCLEOTIDE SEQUENCE [LARGE SCALE GENOMIC DNA]</scope>
</reference>
<gene>
    <name evidence="3" type="ORF">CVIRNUC_003428</name>
</gene>
<feature type="region of interest" description="Disordered" evidence="2">
    <location>
        <begin position="2072"/>
        <end position="2093"/>
    </location>
</feature>
<dbReference type="EMBL" id="CAUYUE010000004">
    <property type="protein sequence ID" value="CAK0767112.1"/>
    <property type="molecule type" value="Genomic_DNA"/>
</dbReference>
<feature type="compositionally biased region" description="Polar residues" evidence="2">
    <location>
        <begin position="1844"/>
        <end position="1861"/>
    </location>
</feature>
<name>A0AAV1I310_9CHLO</name>
<proteinExistence type="predicted"/>
<feature type="region of interest" description="Disordered" evidence="2">
    <location>
        <begin position="1844"/>
        <end position="1878"/>
    </location>
</feature>
<keyword evidence="4" id="KW-1185">Reference proteome</keyword>
<feature type="compositionally biased region" description="Polar residues" evidence="2">
    <location>
        <begin position="2325"/>
        <end position="2359"/>
    </location>
</feature>
<feature type="compositionally biased region" description="Low complexity" evidence="2">
    <location>
        <begin position="806"/>
        <end position="820"/>
    </location>
</feature>
<feature type="compositionally biased region" description="Basic and acidic residues" evidence="2">
    <location>
        <begin position="1866"/>
        <end position="1878"/>
    </location>
</feature>